<evidence type="ECO:0000313" key="2">
    <source>
        <dbReference type="EMBL" id="MCP2365217.1"/>
    </source>
</evidence>
<proteinExistence type="predicted"/>
<protein>
    <submittedName>
        <fullName evidence="2">Uncharacterized protein</fullName>
    </submittedName>
</protein>
<name>A0A9X2GWP0_9ACTN</name>
<evidence type="ECO:0000256" key="1">
    <source>
        <dbReference type="SAM" id="MobiDB-lite"/>
    </source>
</evidence>
<gene>
    <name evidence="2" type="ORF">HD597_012237</name>
</gene>
<keyword evidence="3" id="KW-1185">Reference proteome</keyword>
<dbReference type="EMBL" id="JAMZEB010000002">
    <property type="protein sequence ID" value="MCP2365217.1"/>
    <property type="molecule type" value="Genomic_DNA"/>
</dbReference>
<reference evidence="2" key="1">
    <citation type="submission" date="2022-06" db="EMBL/GenBank/DDBJ databases">
        <title>Sequencing the genomes of 1000 actinobacteria strains.</title>
        <authorList>
            <person name="Klenk H.-P."/>
        </authorList>
    </citation>
    <scope>NUCLEOTIDE SEQUENCE</scope>
    <source>
        <strain evidence="2">DSM 46694</strain>
    </source>
</reference>
<organism evidence="2 3">
    <name type="scientific">Nonomuraea thailandensis</name>
    <dbReference type="NCBI Taxonomy" id="1188745"/>
    <lineage>
        <taxon>Bacteria</taxon>
        <taxon>Bacillati</taxon>
        <taxon>Actinomycetota</taxon>
        <taxon>Actinomycetes</taxon>
        <taxon>Streptosporangiales</taxon>
        <taxon>Streptosporangiaceae</taxon>
        <taxon>Nonomuraea</taxon>
    </lineage>
</organism>
<evidence type="ECO:0000313" key="3">
    <source>
        <dbReference type="Proteomes" id="UP001139648"/>
    </source>
</evidence>
<dbReference type="Proteomes" id="UP001139648">
    <property type="component" value="Unassembled WGS sequence"/>
</dbReference>
<sequence>MPGVVPLAGRVPVPGWVPVPVPVPVPVAGWGPLAGWGRRPGEVSPSSDASGPPVAGWIGMETVPAAEGSAVSSAVGGCPMCRGPGSRMAVVLSASGGAVPSPPELSAESSAEPASSPAGGNVSLGMTPVASGSKGTSDSSLSPRTSEEPVIPVCMPSPSRCLTLTIMKPRTTPG</sequence>
<feature type="compositionally biased region" description="Low complexity" evidence="1">
    <location>
        <begin position="131"/>
        <end position="142"/>
    </location>
</feature>
<comment type="caution">
    <text evidence="2">The sequence shown here is derived from an EMBL/GenBank/DDBJ whole genome shotgun (WGS) entry which is preliminary data.</text>
</comment>
<feature type="region of interest" description="Disordered" evidence="1">
    <location>
        <begin position="94"/>
        <end position="154"/>
    </location>
</feature>
<accession>A0A9X2GWP0</accession>
<dbReference type="AlphaFoldDB" id="A0A9X2GWP0"/>
<feature type="compositionally biased region" description="Low complexity" evidence="1">
    <location>
        <begin position="104"/>
        <end position="118"/>
    </location>
</feature>